<dbReference type="AlphaFoldDB" id="A0A9X0CU24"/>
<accession>A0A9X0CU24</accession>
<feature type="region of interest" description="Disordered" evidence="5">
    <location>
        <begin position="52"/>
        <end position="76"/>
    </location>
</feature>
<dbReference type="InterPro" id="IPR011011">
    <property type="entry name" value="Znf_FYVE_PHD"/>
</dbReference>
<dbReference type="SUPFAM" id="SSF57903">
    <property type="entry name" value="FYVE/PHD zinc finger"/>
    <property type="match status" value="1"/>
</dbReference>
<dbReference type="OrthoDB" id="10005682at2759"/>
<dbReference type="SMART" id="SM00249">
    <property type="entry name" value="PHD"/>
    <property type="match status" value="1"/>
</dbReference>
<keyword evidence="2 4" id="KW-0863">Zinc-finger</keyword>
<gene>
    <name evidence="7" type="ORF">OS493_013049</name>
</gene>
<evidence type="ECO:0000259" key="6">
    <source>
        <dbReference type="PROSITE" id="PS50016"/>
    </source>
</evidence>
<evidence type="ECO:0000256" key="3">
    <source>
        <dbReference type="ARBA" id="ARBA00022833"/>
    </source>
</evidence>
<dbReference type="EMBL" id="MU826831">
    <property type="protein sequence ID" value="KAJ7373454.1"/>
    <property type="molecule type" value="Genomic_DNA"/>
</dbReference>
<dbReference type="GO" id="GO:0008270">
    <property type="term" value="F:zinc ion binding"/>
    <property type="evidence" value="ECO:0007669"/>
    <property type="project" value="UniProtKB-KW"/>
</dbReference>
<dbReference type="InterPro" id="IPR013083">
    <property type="entry name" value="Znf_RING/FYVE/PHD"/>
</dbReference>
<evidence type="ECO:0000256" key="1">
    <source>
        <dbReference type="ARBA" id="ARBA00022723"/>
    </source>
</evidence>
<proteinExistence type="predicted"/>
<keyword evidence="3" id="KW-0862">Zinc</keyword>
<protein>
    <recommendedName>
        <fullName evidence="6">PHD-type domain-containing protein</fullName>
    </recommendedName>
</protein>
<evidence type="ECO:0000313" key="7">
    <source>
        <dbReference type="EMBL" id="KAJ7373454.1"/>
    </source>
</evidence>
<reference evidence="7" key="1">
    <citation type="submission" date="2023-01" db="EMBL/GenBank/DDBJ databases">
        <title>Genome assembly of the deep-sea coral Lophelia pertusa.</title>
        <authorList>
            <person name="Herrera S."/>
            <person name="Cordes E."/>
        </authorList>
    </citation>
    <scope>NUCLEOTIDE SEQUENCE</scope>
    <source>
        <strain evidence="7">USNM1676648</strain>
        <tissue evidence="7">Polyp</tissue>
    </source>
</reference>
<organism evidence="7 8">
    <name type="scientific">Desmophyllum pertusum</name>
    <dbReference type="NCBI Taxonomy" id="174260"/>
    <lineage>
        <taxon>Eukaryota</taxon>
        <taxon>Metazoa</taxon>
        <taxon>Cnidaria</taxon>
        <taxon>Anthozoa</taxon>
        <taxon>Hexacorallia</taxon>
        <taxon>Scleractinia</taxon>
        <taxon>Caryophylliina</taxon>
        <taxon>Caryophylliidae</taxon>
        <taxon>Desmophyllum</taxon>
    </lineage>
</organism>
<evidence type="ECO:0000313" key="8">
    <source>
        <dbReference type="Proteomes" id="UP001163046"/>
    </source>
</evidence>
<feature type="domain" description="PHD-type" evidence="6">
    <location>
        <begin position="86"/>
        <end position="147"/>
    </location>
</feature>
<dbReference type="InterPro" id="IPR019787">
    <property type="entry name" value="Znf_PHD-finger"/>
</dbReference>
<evidence type="ECO:0000256" key="5">
    <source>
        <dbReference type="SAM" id="MobiDB-lite"/>
    </source>
</evidence>
<comment type="caution">
    <text evidence="7">The sequence shown here is derived from an EMBL/GenBank/DDBJ whole genome shotgun (WGS) entry which is preliminary data.</text>
</comment>
<evidence type="ECO:0000256" key="4">
    <source>
        <dbReference type="PROSITE-ProRule" id="PRU00146"/>
    </source>
</evidence>
<dbReference type="PROSITE" id="PS50016">
    <property type="entry name" value="ZF_PHD_2"/>
    <property type="match status" value="1"/>
</dbReference>
<evidence type="ECO:0000256" key="2">
    <source>
        <dbReference type="ARBA" id="ARBA00022771"/>
    </source>
</evidence>
<sequence>MPPNVHDCDCEEEVLVNKDGVINGKNNSDNSQCLVAEAMNIDDTDVLSTITNTKKRKNATDQSTSTSSKKRNNKGNAVIYRRVNINTYCFCKKERSQKEEDDMVECENMKKKLDLKCPGNRYFHLKCLKLTKVPEEDPWYCNTCRDKM</sequence>
<dbReference type="InterPro" id="IPR001965">
    <property type="entry name" value="Znf_PHD"/>
</dbReference>
<dbReference type="Proteomes" id="UP001163046">
    <property type="component" value="Unassembled WGS sequence"/>
</dbReference>
<name>A0A9X0CU24_9CNID</name>
<keyword evidence="8" id="KW-1185">Reference proteome</keyword>
<keyword evidence="1" id="KW-0479">Metal-binding</keyword>
<dbReference type="Gene3D" id="3.30.40.10">
    <property type="entry name" value="Zinc/RING finger domain, C3HC4 (zinc finger)"/>
    <property type="match status" value="1"/>
</dbReference>